<dbReference type="Pfam" id="PF02837">
    <property type="entry name" value="Glyco_hydro_2_N"/>
    <property type="match status" value="1"/>
</dbReference>
<feature type="domain" description="Glycoside hydrolase family 2" evidence="9">
    <location>
        <begin position="725"/>
        <end position="825"/>
    </location>
</feature>
<evidence type="ECO:0000259" key="9">
    <source>
        <dbReference type="Pfam" id="PF18565"/>
    </source>
</evidence>
<feature type="domain" description="Glycoside hydrolase family 2 catalytic" evidence="6">
    <location>
        <begin position="316"/>
        <end position="467"/>
    </location>
</feature>
<comment type="similarity">
    <text evidence="1">Belongs to the glycosyl hydrolase 2 family.</text>
</comment>
<dbReference type="Pfam" id="PF18565">
    <property type="entry name" value="Glyco_hydro2_C5"/>
    <property type="match status" value="1"/>
</dbReference>
<dbReference type="GO" id="GO:0016787">
    <property type="term" value="F:hydrolase activity"/>
    <property type="evidence" value="ECO:0007669"/>
    <property type="project" value="UniProtKB-KW"/>
</dbReference>
<protein>
    <submittedName>
        <fullName evidence="10">Glycoside hydrolase family 2 TIM barrel-domain containing protein</fullName>
    </submittedName>
</protein>
<feature type="signal peptide" evidence="4">
    <location>
        <begin position="1"/>
        <end position="27"/>
    </location>
</feature>
<accession>A0ABW6AL29</accession>
<keyword evidence="4" id="KW-0732">Signal</keyword>
<keyword evidence="11" id="KW-1185">Reference proteome</keyword>
<dbReference type="InterPro" id="IPR008979">
    <property type="entry name" value="Galactose-bd-like_sf"/>
</dbReference>
<evidence type="ECO:0000259" key="6">
    <source>
        <dbReference type="Pfam" id="PF02836"/>
    </source>
</evidence>
<feature type="domain" description="Glycoside hydrolase family 2 immunoglobulin-like beta-sandwich" evidence="5">
    <location>
        <begin position="206"/>
        <end position="308"/>
    </location>
</feature>
<feature type="domain" description="DUF4982" evidence="8">
    <location>
        <begin position="654"/>
        <end position="711"/>
    </location>
</feature>
<organism evidence="10 11">
    <name type="scientific">Spirosoma flavum</name>
    <dbReference type="NCBI Taxonomy" id="2048557"/>
    <lineage>
        <taxon>Bacteria</taxon>
        <taxon>Pseudomonadati</taxon>
        <taxon>Bacteroidota</taxon>
        <taxon>Cytophagia</taxon>
        <taxon>Cytophagales</taxon>
        <taxon>Cytophagaceae</taxon>
        <taxon>Spirosoma</taxon>
    </lineage>
</organism>
<dbReference type="InterPro" id="IPR017853">
    <property type="entry name" value="GH"/>
</dbReference>
<dbReference type="InterPro" id="IPR051913">
    <property type="entry name" value="GH2_Domain-Containing"/>
</dbReference>
<dbReference type="Gene3D" id="2.60.120.260">
    <property type="entry name" value="Galactose-binding domain-like"/>
    <property type="match status" value="1"/>
</dbReference>
<dbReference type="Gene3D" id="2.60.40.10">
    <property type="entry name" value="Immunoglobulins"/>
    <property type="match status" value="3"/>
</dbReference>
<evidence type="ECO:0000256" key="2">
    <source>
        <dbReference type="ARBA" id="ARBA00022801"/>
    </source>
</evidence>
<dbReference type="InterPro" id="IPR040605">
    <property type="entry name" value="Glyco_hydro2_dom5"/>
</dbReference>
<dbReference type="PRINTS" id="PR00132">
    <property type="entry name" value="GLHYDRLASE2"/>
</dbReference>
<keyword evidence="3" id="KW-0326">Glycosidase</keyword>
<dbReference type="Gene3D" id="3.20.20.80">
    <property type="entry name" value="Glycosidases"/>
    <property type="match status" value="1"/>
</dbReference>
<evidence type="ECO:0000256" key="4">
    <source>
        <dbReference type="SAM" id="SignalP"/>
    </source>
</evidence>
<evidence type="ECO:0000259" key="7">
    <source>
        <dbReference type="Pfam" id="PF02837"/>
    </source>
</evidence>
<dbReference type="SUPFAM" id="SSF49785">
    <property type="entry name" value="Galactose-binding domain-like"/>
    <property type="match status" value="1"/>
</dbReference>
<name>A0ABW6AL29_9BACT</name>
<dbReference type="InterPro" id="IPR006101">
    <property type="entry name" value="Glyco_hydro_2"/>
</dbReference>
<dbReference type="SUPFAM" id="SSF51445">
    <property type="entry name" value="(Trans)glycosidases"/>
    <property type="match status" value="1"/>
</dbReference>
<comment type="caution">
    <text evidence="10">The sequence shown here is derived from an EMBL/GenBank/DDBJ whole genome shotgun (WGS) entry which is preliminary data.</text>
</comment>
<dbReference type="InterPro" id="IPR036156">
    <property type="entry name" value="Beta-gal/glucu_dom_sf"/>
</dbReference>
<dbReference type="InterPro" id="IPR006104">
    <property type="entry name" value="Glyco_hydro_2_N"/>
</dbReference>
<dbReference type="InterPro" id="IPR006102">
    <property type="entry name" value="Ig-like_GH2"/>
</dbReference>
<dbReference type="PANTHER" id="PTHR42732">
    <property type="entry name" value="BETA-GALACTOSIDASE"/>
    <property type="match status" value="1"/>
</dbReference>
<dbReference type="InterPro" id="IPR023232">
    <property type="entry name" value="Glyco_hydro_2_AS"/>
</dbReference>
<dbReference type="Proteomes" id="UP001597512">
    <property type="component" value="Unassembled WGS sequence"/>
</dbReference>
<proteinExistence type="inferred from homology"/>
<evidence type="ECO:0000259" key="8">
    <source>
        <dbReference type="Pfam" id="PF16355"/>
    </source>
</evidence>
<dbReference type="Pfam" id="PF16355">
    <property type="entry name" value="DUF4982"/>
    <property type="match status" value="1"/>
</dbReference>
<sequence>MKSPDKKSVRLVSVSLLCLILTVNTFAQDARTVSFDADWRFKKENLSGVEKPAYNDTNWRKLDVPHDLSIEDLPVQIPDSIAGPFSKGAVSGRDGGFLVGGTAWYRKPFTLDKRSAGKQTYITFDGVYMNADVWINGHHLGNHPNGYTSFSYDVTSFLLPVGKANVIAVQVKNEGVNSRWYSGSGIYRHVWLTTVNPLHIDLMGTYITTPSITAQLATVSVQTTVQNPSGKASFTLRTQLYTPSGKLAGTATQLVTASKDHATPISQTVSVADPLVWSLEKPQLYRATVQILRNDKVVDKTTTPFGIRTIHVDAKTGFSLNGKPMKLKGGCIHHDNGPLGAAAIDRAEERKIELIKQNGYNAIRLSHNPPSSQLLDACDRLGMLVIDEAFDMWVKPKTPQDYHRYFNEWWQRDLESMVLRDRNHPSIIMWSIGNEITESADSTGYAIGKQLSDAVRSLDATRPVTMAIPLFITYFNKGKKWEDTYPSFANLDVAGYNYADSKYEGDHEKFPDRVMYASEYFPPKGLENWLKVEALPYVIGTFSWTAMDYLGEAGLGAPRLVKQETRKIAEGGLLGGSGSAFFLNPSWPIFNAYTGELDLIGTKKVNSYYLDVVWKRSAVEVLVHTPIPDGYKEANFFYNFPDQLKSWSFPGQEGKKMSVFVYSRAQRVTLELNGRVVGEQTLAPKSITASFEVPYQPGTLIARSYTDGRETGTDTLRTVGKPVSIRLKADRNSINASRNDLSYVSVEVVDAAGNVVPYVDDLLISYQIEGKGQIAGVANGNPADVSSFQRPQKKVFHGRGMVIVQPNGGPGTVTLTARANGLKSGLIQLTTK</sequence>
<dbReference type="InterPro" id="IPR032311">
    <property type="entry name" value="DUF4982"/>
</dbReference>
<dbReference type="SUPFAM" id="SSF49303">
    <property type="entry name" value="beta-Galactosidase/glucuronidase domain"/>
    <property type="match status" value="1"/>
</dbReference>
<gene>
    <name evidence="10" type="ORF">ACFS25_15075</name>
</gene>
<dbReference type="EMBL" id="JBHUOM010000012">
    <property type="protein sequence ID" value="MFD2935113.1"/>
    <property type="molecule type" value="Genomic_DNA"/>
</dbReference>
<feature type="domain" description="Glycosyl hydrolases family 2 sugar binding" evidence="7">
    <location>
        <begin position="100"/>
        <end position="193"/>
    </location>
</feature>
<dbReference type="InterPro" id="IPR013783">
    <property type="entry name" value="Ig-like_fold"/>
</dbReference>
<reference evidence="11" key="1">
    <citation type="journal article" date="2019" name="Int. J. Syst. Evol. Microbiol.">
        <title>The Global Catalogue of Microorganisms (GCM) 10K type strain sequencing project: providing services to taxonomists for standard genome sequencing and annotation.</title>
        <authorList>
            <consortium name="The Broad Institute Genomics Platform"/>
            <consortium name="The Broad Institute Genome Sequencing Center for Infectious Disease"/>
            <person name="Wu L."/>
            <person name="Ma J."/>
        </authorList>
    </citation>
    <scope>NUCLEOTIDE SEQUENCE [LARGE SCALE GENOMIC DNA]</scope>
    <source>
        <strain evidence="11">KCTC 52490</strain>
    </source>
</reference>
<evidence type="ECO:0000256" key="1">
    <source>
        <dbReference type="ARBA" id="ARBA00007401"/>
    </source>
</evidence>
<dbReference type="InterPro" id="IPR006103">
    <property type="entry name" value="Glyco_hydro_2_cat"/>
</dbReference>
<dbReference type="PANTHER" id="PTHR42732:SF1">
    <property type="entry name" value="BETA-MANNOSIDASE"/>
    <property type="match status" value="1"/>
</dbReference>
<feature type="chain" id="PRO_5045222780" evidence="4">
    <location>
        <begin position="28"/>
        <end position="832"/>
    </location>
</feature>
<dbReference type="RefSeq" id="WP_381502416.1">
    <property type="nucleotide sequence ID" value="NZ_JBHUOM010000012.1"/>
</dbReference>
<evidence type="ECO:0000256" key="3">
    <source>
        <dbReference type="ARBA" id="ARBA00023295"/>
    </source>
</evidence>
<dbReference type="Pfam" id="PF00703">
    <property type="entry name" value="Glyco_hydro_2"/>
    <property type="match status" value="1"/>
</dbReference>
<dbReference type="Pfam" id="PF02836">
    <property type="entry name" value="Glyco_hydro_2_C"/>
    <property type="match status" value="1"/>
</dbReference>
<evidence type="ECO:0000259" key="5">
    <source>
        <dbReference type="Pfam" id="PF00703"/>
    </source>
</evidence>
<dbReference type="PROSITE" id="PS00608">
    <property type="entry name" value="GLYCOSYL_HYDROL_F2_2"/>
    <property type="match status" value="1"/>
</dbReference>
<evidence type="ECO:0000313" key="10">
    <source>
        <dbReference type="EMBL" id="MFD2935113.1"/>
    </source>
</evidence>
<keyword evidence="2 10" id="KW-0378">Hydrolase</keyword>
<evidence type="ECO:0000313" key="11">
    <source>
        <dbReference type="Proteomes" id="UP001597512"/>
    </source>
</evidence>